<dbReference type="Proteomes" id="UP000218334">
    <property type="component" value="Unassembled WGS sequence"/>
</dbReference>
<proteinExistence type="predicted"/>
<reference evidence="2" key="1">
    <citation type="journal article" date="2017" name="Nat. Ecol. Evol.">
        <title>Genome expansion and lineage-specific genetic innovations in the forest pathogenic fungi Armillaria.</title>
        <authorList>
            <person name="Sipos G."/>
            <person name="Prasanna A.N."/>
            <person name="Walter M.C."/>
            <person name="O'Connor E."/>
            <person name="Balint B."/>
            <person name="Krizsan K."/>
            <person name="Kiss B."/>
            <person name="Hess J."/>
            <person name="Varga T."/>
            <person name="Slot J."/>
            <person name="Riley R."/>
            <person name="Boka B."/>
            <person name="Rigling D."/>
            <person name="Barry K."/>
            <person name="Lee J."/>
            <person name="Mihaltcheva S."/>
            <person name="LaButti K."/>
            <person name="Lipzen A."/>
            <person name="Waldron R."/>
            <person name="Moloney N.M."/>
            <person name="Sperisen C."/>
            <person name="Kredics L."/>
            <person name="Vagvoelgyi C."/>
            <person name="Patrignani A."/>
            <person name="Fitzpatrick D."/>
            <person name="Nagy I."/>
            <person name="Doyle S."/>
            <person name="Anderson J.B."/>
            <person name="Grigoriev I.V."/>
            <person name="Gueldener U."/>
            <person name="Muensterkoetter M."/>
            <person name="Nagy L.G."/>
        </authorList>
    </citation>
    <scope>NUCLEOTIDE SEQUENCE [LARGE SCALE GENOMIC DNA]</scope>
    <source>
        <strain evidence="2">28-4</strain>
    </source>
</reference>
<evidence type="ECO:0000313" key="1">
    <source>
        <dbReference type="EMBL" id="PBK70205.1"/>
    </source>
</evidence>
<organism evidence="1 2">
    <name type="scientific">Armillaria solidipes</name>
    <dbReference type="NCBI Taxonomy" id="1076256"/>
    <lineage>
        <taxon>Eukaryota</taxon>
        <taxon>Fungi</taxon>
        <taxon>Dikarya</taxon>
        <taxon>Basidiomycota</taxon>
        <taxon>Agaricomycotina</taxon>
        <taxon>Agaricomycetes</taxon>
        <taxon>Agaricomycetidae</taxon>
        <taxon>Agaricales</taxon>
        <taxon>Marasmiineae</taxon>
        <taxon>Physalacriaceae</taxon>
        <taxon>Armillaria</taxon>
    </lineage>
</organism>
<protein>
    <submittedName>
        <fullName evidence="1">Uncharacterized protein</fullName>
    </submittedName>
</protein>
<dbReference type="AlphaFoldDB" id="A0A2H3BH79"/>
<keyword evidence="2" id="KW-1185">Reference proteome</keyword>
<gene>
    <name evidence="1" type="ORF">ARMSODRAFT_1018301</name>
</gene>
<accession>A0A2H3BH79</accession>
<name>A0A2H3BH79_9AGAR</name>
<evidence type="ECO:0000313" key="2">
    <source>
        <dbReference type="Proteomes" id="UP000218334"/>
    </source>
</evidence>
<sequence>MDLASFVAVPIKQDSCYTCLKWVASYLEGPTKDWWVYQRADLWATADWDNGPARFRLPNFEEFIGLLTAQFRDPAVTPVACLSM</sequence>
<dbReference type="EMBL" id="KZ293427">
    <property type="protein sequence ID" value="PBK70205.1"/>
    <property type="molecule type" value="Genomic_DNA"/>
</dbReference>